<keyword evidence="2" id="KW-1185">Reference proteome</keyword>
<organism evidence="1 2">
    <name type="scientific">Candidatus Nitrosocosmicus oleophilus</name>
    <dbReference type="NCBI Taxonomy" id="1353260"/>
    <lineage>
        <taxon>Archaea</taxon>
        <taxon>Nitrososphaerota</taxon>
        <taxon>Nitrososphaeria</taxon>
        <taxon>Nitrososphaerales</taxon>
        <taxon>Nitrososphaeraceae</taxon>
        <taxon>Candidatus Nitrosocosmicus</taxon>
    </lineage>
</organism>
<dbReference type="EMBL" id="CP012850">
    <property type="protein sequence ID" value="ALI34637.1"/>
    <property type="molecule type" value="Genomic_DNA"/>
</dbReference>
<dbReference type="Proteomes" id="UP000058925">
    <property type="component" value="Chromosome"/>
</dbReference>
<name>A0A654LUG9_9ARCH</name>
<evidence type="ECO:0000313" key="1">
    <source>
        <dbReference type="EMBL" id="ALI34637.1"/>
    </source>
</evidence>
<dbReference type="AlphaFoldDB" id="A0A654LUG9"/>
<proteinExistence type="predicted"/>
<gene>
    <name evidence="1" type="ORF">NMY3_00424</name>
</gene>
<dbReference type="KEGG" id="taa:NMY3_00424"/>
<evidence type="ECO:0000313" key="2">
    <source>
        <dbReference type="Proteomes" id="UP000058925"/>
    </source>
</evidence>
<protein>
    <submittedName>
        <fullName evidence="1">Uncharacterized protein</fullName>
    </submittedName>
</protein>
<reference evidence="2" key="1">
    <citation type="submission" date="2015-10" db="EMBL/GenBank/DDBJ databases">
        <title>Niche specialization of a soil ammonia-oxidizing archaeon, Candidatus Nitrosocosmicus oleophilus.</title>
        <authorList>
            <person name="Jung M.-Y."/>
            <person name="Rhee S.-K."/>
        </authorList>
    </citation>
    <scope>NUCLEOTIDE SEQUENCE [LARGE SCALE GENOMIC DNA]</scope>
    <source>
        <strain evidence="2">MY3</strain>
    </source>
</reference>
<sequence length="29" mass="3395">MVAFKLLVMHETNVFLVLMEASEQKDEKN</sequence>
<accession>A0A654LUG9</accession>